<feature type="compositionally biased region" description="Basic and acidic residues" evidence="1">
    <location>
        <begin position="110"/>
        <end position="123"/>
    </location>
</feature>
<organism evidence="2 3">
    <name type="scientific">Didymella pomorum</name>
    <dbReference type="NCBI Taxonomy" id="749634"/>
    <lineage>
        <taxon>Eukaryota</taxon>
        <taxon>Fungi</taxon>
        <taxon>Dikarya</taxon>
        <taxon>Ascomycota</taxon>
        <taxon>Pezizomycotina</taxon>
        <taxon>Dothideomycetes</taxon>
        <taxon>Pleosporomycetidae</taxon>
        <taxon>Pleosporales</taxon>
        <taxon>Pleosporineae</taxon>
        <taxon>Didymellaceae</taxon>
        <taxon>Didymella</taxon>
    </lineage>
</organism>
<comment type="caution">
    <text evidence="2">The sequence shown here is derived from an EMBL/GenBank/DDBJ whole genome shotgun (WGS) entry which is preliminary data.</text>
</comment>
<feature type="compositionally biased region" description="Pro residues" evidence="1">
    <location>
        <begin position="49"/>
        <end position="58"/>
    </location>
</feature>
<sequence length="133" mass="14215">MQLLSWAMQSLKSGPPEVDIEKLANFAGMTNPRSAGNAWNALKKKLMAPPDPNAPPTPKKGGARKKKGVDGEKGEGNPKKTTRKRTAKEPEEGDASPKKKGRATKATTKAKQEPEEDKSKVKPEPASADSADL</sequence>
<evidence type="ECO:0000313" key="3">
    <source>
        <dbReference type="Proteomes" id="UP001140510"/>
    </source>
</evidence>
<protein>
    <submittedName>
        <fullName evidence="2">Uncharacterized protein</fullName>
    </submittedName>
</protein>
<evidence type="ECO:0000313" key="2">
    <source>
        <dbReference type="EMBL" id="KAJ4409098.1"/>
    </source>
</evidence>
<gene>
    <name evidence="2" type="ORF">N0V91_002914</name>
</gene>
<feature type="compositionally biased region" description="Basic and acidic residues" evidence="1">
    <location>
        <begin position="68"/>
        <end position="78"/>
    </location>
</feature>
<dbReference type="Proteomes" id="UP001140510">
    <property type="component" value="Unassembled WGS sequence"/>
</dbReference>
<reference evidence="2" key="1">
    <citation type="submission" date="2022-10" db="EMBL/GenBank/DDBJ databases">
        <title>Tapping the CABI collections for fungal endophytes: first genome assemblies for Collariella, Neodidymelliopsis, Ascochyta clinopodiicola, Didymella pomorum, Didymosphaeria variabile, Neocosmospora piperis and Neocucurbitaria cava.</title>
        <authorList>
            <person name="Hill R."/>
        </authorList>
    </citation>
    <scope>NUCLEOTIDE SEQUENCE</scope>
    <source>
        <strain evidence="2">IMI 355091</strain>
    </source>
</reference>
<feature type="region of interest" description="Disordered" evidence="1">
    <location>
        <begin position="29"/>
        <end position="133"/>
    </location>
</feature>
<accession>A0A9W8ZJQ1</accession>
<evidence type="ECO:0000256" key="1">
    <source>
        <dbReference type="SAM" id="MobiDB-lite"/>
    </source>
</evidence>
<dbReference type="EMBL" id="JAPEVA010000013">
    <property type="protein sequence ID" value="KAJ4409098.1"/>
    <property type="molecule type" value="Genomic_DNA"/>
</dbReference>
<keyword evidence="3" id="KW-1185">Reference proteome</keyword>
<dbReference type="OrthoDB" id="5403747at2759"/>
<dbReference type="AlphaFoldDB" id="A0A9W8ZJQ1"/>
<proteinExistence type="predicted"/>
<name>A0A9W8ZJQ1_9PLEO</name>